<sequence>MGDEMRILSLLPSCTQIVLGLSLREYLVGVTHECEIDGNSAEIEGVERVTSSVIPIGTTSQKDIDLAVKTSVSSGISLYTIDEDKFARVNPSIILTQNLCSVCAPTKKEVQRVSDVAYPDSCAHHGLNIVSLEPTCLDEVADTFMTVADECQVHDRGIGLKAKFYSELYKVENATNRIRENLDLRKPTLMLLEWLDPPFDGGHWVPDMVEIAGCIPPDSFGGKKRRSLERSWEDIVSADPEVILVACCGFDLERNFKDATETLFDADSEVSKMFQSLRATRNGRVFAVDANQYFAQPAPQLSMGAALMARLAYDNDDRAVSLLNDALGDLIPAEGAGWKRLKPKVVEGFKETKVKDIESVWELHDEAVKNQQLHYTDPETGLFVFTSLAHKRRGRCCGSGCRHCPYGHENVSLEKRSEFIVQASFLNKRRADGFAKHRYVVFFSTGKDSFLALRQWIALKRREDKMGWEEVLDRIVLLTSFDSTTKRIAHQDTTIDDARRQAKALDLSLLAVPLHPGKDYVRSIDEALDLVRTQQGAETFSLVFGDLRLELIKDWRDKYLGHLGILEYPLFGVDYDELFQDLQLSGVPCTITSREFGKDLHERSCQEVYVGREFDAELRKACVECGWDDFGEDGEFHTLARVWEVDSRRALGLCGETRAFQQ</sequence>
<accession>A0AAV8ULT8</accession>
<dbReference type="Gene3D" id="3.40.50.1980">
    <property type="entry name" value="Nitrogenase molybdenum iron protein domain"/>
    <property type="match status" value="2"/>
</dbReference>
<organism evidence="2 3">
    <name type="scientific">Rhodosorus marinus</name>
    <dbReference type="NCBI Taxonomy" id="101924"/>
    <lineage>
        <taxon>Eukaryota</taxon>
        <taxon>Rhodophyta</taxon>
        <taxon>Stylonematophyceae</taxon>
        <taxon>Stylonematales</taxon>
        <taxon>Stylonemataceae</taxon>
        <taxon>Rhodosorus</taxon>
    </lineage>
</organism>
<dbReference type="Gene3D" id="3.40.50.620">
    <property type="entry name" value="HUPs"/>
    <property type="match status" value="1"/>
</dbReference>
<comment type="caution">
    <text evidence="2">The sequence shown here is derived from an EMBL/GenBank/DDBJ whole genome shotgun (WGS) entry which is preliminary data.</text>
</comment>
<dbReference type="InterPro" id="IPR040807">
    <property type="entry name" value="DUF5522"/>
</dbReference>
<dbReference type="SUPFAM" id="SSF52402">
    <property type="entry name" value="Adenine nucleotide alpha hydrolases-like"/>
    <property type="match status" value="1"/>
</dbReference>
<evidence type="ECO:0000313" key="2">
    <source>
        <dbReference type="EMBL" id="KAJ8902386.1"/>
    </source>
</evidence>
<dbReference type="Proteomes" id="UP001157974">
    <property type="component" value="Unassembled WGS sequence"/>
</dbReference>
<keyword evidence="3" id="KW-1185">Reference proteome</keyword>
<dbReference type="PANTHER" id="PTHR42860">
    <property type="entry name" value="VITAMIN B12-BINDING PROTEIN"/>
    <property type="match status" value="1"/>
</dbReference>
<proteinExistence type="predicted"/>
<name>A0AAV8ULT8_9RHOD</name>
<dbReference type="EMBL" id="JAMWBK010000009">
    <property type="protein sequence ID" value="KAJ8902386.1"/>
    <property type="molecule type" value="Genomic_DNA"/>
</dbReference>
<dbReference type="PANTHER" id="PTHR42860:SF1">
    <property type="entry name" value="VITAMIN B12-BINDING PROTEIN"/>
    <property type="match status" value="1"/>
</dbReference>
<dbReference type="InterPro" id="IPR051030">
    <property type="entry name" value="Vitamin_B12-ABC_binding"/>
</dbReference>
<feature type="domain" description="Fe/B12 periplasmic-binding" evidence="1">
    <location>
        <begin position="6"/>
        <end position="319"/>
    </location>
</feature>
<evidence type="ECO:0000313" key="3">
    <source>
        <dbReference type="Proteomes" id="UP001157974"/>
    </source>
</evidence>
<protein>
    <recommendedName>
        <fullName evidence="1">Fe/B12 periplasmic-binding domain-containing protein</fullName>
    </recommendedName>
</protein>
<dbReference type="AlphaFoldDB" id="A0AAV8ULT8"/>
<gene>
    <name evidence="2" type="ORF">NDN08_006791</name>
</gene>
<dbReference type="InterPro" id="IPR002491">
    <property type="entry name" value="ABC_transptr_periplasmic_BD"/>
</dbReference>
<evidence type="ECO:0000259" key="1">
    <source>
        <dbReference type="PROSITE" id="PS50983"/>
    </source>
</evidence>
<dbReference type="InterPro" id="IPR014729">
    <property type="entry name" value="Rossmann-like_a/b/a_fold"/>
</dbReference>
<dbReference type="SUPFAM" id="SSF53807">
    <property type="entry name" value="Helical backbone' metal receptor"/>
    <property type="match status" value="1"/>
</dbReference>
<reference evidence="2 3" key="1">
    <citation type="journal article" date="2023" name="Nat. Commun.">
        <title>Origin of minicircular mitochondrial genomes in red algae.</title>
        <authorList>
            <person name="Lee Y."/>
            <person name="Cho C.H."/>
            <person name="Lee Y.M."/>
            <person name="Park S.I."/>
            <person name="Yang J.H."/>
            <person name="West J.A."/>
            <person name="Bhattacharya D."/>
            <person name="Yoon H.S."/>
        </authorList>
    </citation>
    <scope>NUCLEOTIDE SEQUENCE [LARGE SCALE GENOMIC DNA]</scope>
    <source>
        <strain evidence="2 3">CCMP1338</strain>
        <tissue evidence="2">Whole cell</tissue>
    </source>
</reference>
<dbReference type="PROSITE" id="PS50983">
    <property type="entry name" value="FE_B12_PBP"/>
    <property type="match status" value="1"/>
</dbReference>
<dbReference type="Pfam" id="PF01497">
    <property type="entry name" value="Peripla_BP_2"/>
    <property type="match status" value="1"/>
</dbReference>
<dbReference type="Pfam" id="PF17653">
    <property type="entry name" value="DUF5522"/>
    <property type="match status" value="1"/>
</dbReference>